<feature type="compositionally biased region" description="Low complexity" evidence="2">
    <location>
        <begin position="224"/>
        <end position="235"/>
    </location>
</feature>
<dbReference type="SUPFAM" id="SSF140459">
    <property type="entry name" value="PE/PPE dimer-like"/>
    <property type="match status" value="1"/>
</dbReference>
<proteinExistence type="inferred from homology"/>
<dbReference type="InterPro" id="IPR038332">
    <property type="entry name" value="PPE_sf"/>
</dbReference>
<reference evidence="5" key="1">
    <citation type="submission" date="2019-04" db="EMBL/GenBank/DDBJ databases">
        <title>Draft genome sequence of Pseudonocardiaceae bacterium SL3-2-4.</title>
        <authorList>
            <person name="Ningsih F."/>
            <person name="Yokota A."/>
            <person name="Sakai Y."/>
            <person name="Nanatani K."/>
            <person name="Yabe S."/>
            <person name="Oetari A."/>
            <person name="Sjamsuridzal W."/>
        </authorList>
    </citation>
    <scope>NUCLEOTIDE SEQUENCE [LARGE SCALE GENOMIC DNA]</scope>
    <source>
        <strain evidence="5">SL3-2-4</strain>
    </source>
</reference>
<keyword evidence="5" id="KW-1185">Reference proteome</keyword>
<dbReference type="Gene3D" id="1.20.1260.20">
    <property type="entry name" value="PPE superfamily"/>
    <property type="match status" value="1"/>
</dbReference>
<feature type="compositionally biased region" description="Low complexity" evidence="2">
    <location>
        <begin position="467"/>
        <end position="483"/>
    </location>
</feature>
<feature type="compositionally biased region" description="Low complexity" evidence="2">
    <location>
        <begin position="401"/>
        <end position="413"/>
    </location>
</feature>
<comment type="caution">
    <text evidence="4">The sequence shown here is derived from an EMBL/GenBank/DDBJ whole genome shotgun (WGS) entry which is preliminary data.</text>
</comment>
<dbReference type="Pfam" id="PF00823">
    <property type="entry name" value="PPE"/>
    <property type="match status" value="1"/>
</dbReference>
<dbReference type="EMBL" id="BJFL01000003">
    <property type="protein sequence ID" value="GDY29209.1"/>
    <property type="molecule type" value="Genomic_DNA"/>
</dbReference>
<feature type="compositionally biased region" description="Gly residues" evidence="2">
    <location>
        <begin position="484"/>
        <end position="512"/>
    </location>
</feature>
<feature type="compositionally biased region" description="Pro residues" evidence="2">
    <location>
        <begin position="190"/>
        <end position="204"/>
    </location>
</feature>
<feature type="region of interest" description="Disordered" evidence="2">
    <location>
        <begin position="178"/>
        <end position="527"/>
    </location>
</feature>
<dbReference type="InterPro" id="IPR000030">
    <property type="entry name" value="PPE_dom"/>
</dbReference>
<evidence type="ECO:0000256" key="2">
    <source>
        <dbReference type="SAM" id="MobiDB-lite"/>
    </source>
</evidence>
<protein>
    <recommendedName>
        <fullName evidence="3">PPE domain-containing protein</fullName>
    </recommendedName>
</protein>
<comment type="similarity">
    <text evidence="1">Belongs to the mycobacterial PPE family.</text>
</comment>
<feature type="compositionally biased region" description="Low complexity" evidence="2">
    <location>
        <begin position="319"/>
        <end position="332"/>
    </location>
</feature>
<dbReference type="AlphaFoldDB" id="A0A4D4J3K4"/>
<evidence type="ECO:0000256" key="1">
    <source>
        <dbReference type="ARBA" id="ARBA00010652"/>
    </source>
</evidence>
<accession>A0A4D4J3K4</accession>
<feature type="compositionally biased region" description="Basic and acidic residues" evidence="2">
    <location>
        <begin position="514"/>
        <end position="527"/>
    </location>
</feature>
<evidence type="ECO:0000259" key="3">
    <source>
        <dbReference type="Pfam" id="PF00823"/>
    </source>
</evidence>
<feature type="domain" description="PPE" evidence="3">
    <location>
        <begin position="42"/>
        <end position="176"/>
    </location>
</feature>
<organism evidence="4 5">
    <name type="scientific">Gandjariella thermophila</name>
    <dbReference type="NCBI Taxonomy" id="1931992"/>
    <lineage>
        <taxon>Bacteria</taxon>
        <taxon>Bacillati</taxon>
        <taxon>Actinomycetota</taxon>
        <taxon>Actinomycetes</taxon>
        <taxon>Pseudonocardiales</taxon>
        <taxon>Pseudonocardiaceae</taxon>
        <taxon>Gandjariella</taxon>
    </lineage>
</organism>
<dbReference type="OrthoDB" id="3681508at2"/>
<evidence type="ECO:0000313" key="4">
    <source>
        <dbReference type="EMBL" id="GDY29209.1"/>
    </source>
</evidence>
<gene>
    <name evidence="4" type="ORF">GTS_08420</name>
</gene>
<feature type="compositionally biased region" description="Gly residues" evidence="2">
    <location>
        <begin position="274"/>
        <end position="318"/>
    </location>
</feature>
<feature type="compositionally biased region" description="Gly residues" evidence="2">
    <location>
        <begin position="414"/>
        <end position="444"/>
    </location>
</feature>
<feature type="compositionally biased region" description="Gly residues" evidence="2">
    <location>
        <begin position="388"/>
        <end position="400"/>
    </location>
</feature>
<dbReference type="Proteomes" id="UP000298860">
    <property type="component" value="Unassembled WGS sequence"/>
</dbReference>
<dbReference type="RefSeq" id="WP_137812408.1">
    <property type="nucleotide sequence ID" value="NZ_BJFL01000003.1"/>
</dbReference>
<name>A0A4D4J3K4_9PSEU</name>
<feature type="compositionally biased region" description="Gly residues" evidence="2">
    <location>
        <begin position="210"/>
        <end position="221"/>
    </location>
</feature>
<evidence type="ECO:0000313" key="5">
    <source>
        <dbReference type="Proteomes" id="UP000298860"/>
    </source>
</evidence>
<sequence>MDQQSSSDGVVIGEDRVLNQTINWAALSHQELYDAVHQDNDPAQAYALAGEWNDLGAEMAEASRVLDQRIRATESGWQGAAADSARAATSQLASWGCDAALTSQHMSARINDQGQIVERAKAAMPEPVKFDMAKELAIGFATGGLFGLAIAGADVKAKSDQARAAHDRAVDVMTAMEASSHTVDGNTPRFVPPPNVVAPPPGGGPQPFLGGPGSPFVGGPGPVVPSVPGTPGSVPAGTDPAGQSPAAGDPAGYPSRSYQPATAPAAWSADPSGGDPGGERGGGWGDGSYGGGSPHGGGAPALPGGGSSGGVPGDGGGHTSPAAYSPPTTTNPQYADGYGALPDYGHGRDSVYYPRQAPQWDPSSSFGPRGGAAANEMADPNYWSRMLGSGGAEPGRGGARPGMPGSPGMPAFGPTGGGRVPSGGFGDVPGGARGYGGGGLGPSGAGRIPSGTGAGEFGPRGSSQPLGPGAASAAAEQAATGRAGTPGGRGPAGPGGPATAGGPMGAGAGARGGAQDKERKSAGYLKGEKLIEEPGRIVPPVIGETFKKKQP</sequence>